<evidence type="ECO:0000313" key="4">
    <source>
        <dbReference type="Proteomes" id="UP001232001"/>
    </source>
</evidence>
<organism evidence="3 4">
    <name type="scientific">Tenacibaculum tangerinum</name>
    <dbReference type="NCBI Taxonomy" id="3038772"/>
    <lineage>
        <taxon>Bacteria</taxon>
        <taxon>Pseudomonadati</taxon>
        <taxon>Bacteroidota</taxon>
        <taxon>Flavobacteriia</taxon>
        <taxon>Flavobacteriales</taxon>
        <taxon>Flavobacteriaceae</taxon>
        <taxon>Tenacibaculum</taxon>
    </lineage>
</organism>
<keyword evidence="1" id="KW-1133">Transmembrane helix</keyword>
<keyword evidence="4" id="KW-1185">Reference proteome</keyword>
<keyword evidence="1" id="KW-0472">Membrane</keyword>
<evidence type="ECO:0000256" key="1">
    <source>
        <dbReference type="SAM" id="Phobius"/>
    </source>
</evidence>
<gene>
    <name evidence="3" type="ORF">P8625_00600</name>
</gene>
<keyword evidence="1" id="KW-0812">Transmembrane</keyword>
<feature type="transmembrane region" description="Helical" evidence="1">
    <location>
        <begin position="58"/>
        <end position="78"/>
    </location>
</feature>
<dbReference type="InterPro" id="IPR033122">
    <property type="entry name" value="LETM1-like_RBD"/>
</dbReference>
<name>A0ABY8L352_9FLAO</name>
<protein>
    <submittedName>
        <fullName evidence="3">LETM1 domain-containing protein</fullName>
    </submittedName>
</protein>
<dbReference type="Pfam" id="PF07766">
    <property type="entry name" value="LETM1_RBD"/>
    <property type="match status" value="1"/>
</dbReference>
<dbReference type="EMBL" id="CP122539">
    <property type="protein sequence ID" value="WGH75694.1"/>
    <property type="molecule type" value="Genomic_DNA"/>
</dbReference>
<evidence type="ECO:0000259" key="2">
    <source>
        <dbReference type="Pfam" id="PF07766"/>
    </source>
</evidence>
<dbReference type="Proteomes" id="UP001232001">
    <property type="component" value="Chromosome"/>
</dbReference>
<accession>A0ABY8L352</accession>
<sequence>MNTVDEIKEAIYKNKKRLAIELRESKELVFLIKKSLTTPLNTEEKAKVKSQTLDICKAIPAFTIFMLPGGALLLPLLIKLIPDILPSAFKADDKELKDKQEV</sequence>
<proteinExistence type="predicted"/>
<reference evidence="3 4" key="1">
    <citation type="submission" date="2023-04" db="EMBL/GenBank/DDBJ databases">
        <title>Tenacibaculum tangerinum sp. nov., isolated from sea tidal flat of South Korea.</title>
        <authorList>
            <person name="Lee S.H."/>
            <person name="Kim J.-J."/>
        </authorList>
    </citation>
    <scope>NUCLEOTIDE SEQUENCE [LARGE SCALE GENOMIC DNA]</scope>
    <source>
        <strain evidence="3 4">GRR-S3-23</strain>
    </source>
</reference>
<dbReference type="RefSeq" id="WP_279651568.1">
    <property type="nucleotide sequence ID" value="NZ_CP122539.1"/>
</dbReference>
<evidence type="ECO:0000313" key="3">
    <source>
        <dbReference type="EMBL" id="WGH75694.1"/>
    </source>
</evidence>
<feature type="domain" description="Letm1 RBD" evidence="2">
    <location>
        <begin position="40"/>
        <end position="98"/>
    </location>
</feature>